<protein>
    <recommendedName>
        <fullName evidence="3">Antitoxin Xre/MbcA/ParS-like toxin-binding domain-containing protein</fullName>
    </recommendedName>
</protein>
<accession>A0AAP5MBJ0</accession>
<dbReference type="Proteomes" id="UP000667802">
    <property type="component" value="Unassembled WGS sequence"/>
</dbReference>
<evidence type="ECO:0000313" key="1">
    <source>
        <dbReference type="EMBL" id="MDR9897183.1"/>
    </source>
</evidence>
<evidence type="ECO:0000313" key="2">
    <source>
        <dbReference type="Proteomes" id="UP000667802"/>
    </source>
</evidence>
<organism evidence="1 2">
    <name type="scientific">Aetokthonos hydrillicola Thurmond2011</name>
    <dbReference type="NCBI Taxonomy" id="2712845"/>
    <lineage>
        <taxon>Bacteria</taxon>
        <taxon>Bacillati</taxon>
        <taxon>Cyanobacteriota</taxon>
        <taxon>Cyanophyceae</taxon>
        <taxon>Nostocales</taxon>
        <taxon>Hapalosiphonaceae</taxon>
        <taxon>Aetokthonos</taxon>
    </lineage>
</organism>
<gene>
    <name evidence="1" type="ORF">G7B40_021825</name>
</gene>
<dbReference type="EMBL" id="JAALHA020000011">
    <property type="protein sequence ID" value="MDR9897183.1"/>
    <property type="molecule type" value="Genomic_DNA"/>
</dbReference>
<sequence length="241" mass="27348">MSKIVIMYYDPQVKIDSNVNQGKNMTAITLTIDAPFTEPVTKKIHTSNTKPVTQQRLELIAKAVQVLNRLKSDEIRDLVDQIDQMVNRRQMSQVETELAAKLGVEPIDDQERRELENSAFKNFFEWRQELLRNSLTASEVAKLLNTKSRQTPHDRLKKNSLVAIQDNGVWKFPCWQFDPKGPDGVVAGLPDVLKALDVPNFSKISWLTQPNRAFNGLSPLQALKNNQKDEVLNEAKSVGII</sequence>
<comment type="caution">
    <text evidence="1">The sequence shown here is derived from an EMBL/GenBank/DDBJ whole genome shotgun (WGS) entry which is preliminary data.</text>
</comment>
<name>A0AAP5MBJ0_9CYAN</name>
<evidence type="ECO:0008006" key="3">
    <source>
        <dbReference type="Google" id="ProtNLM"/>
    </source>
</evidence>
<dbReference type="RefSeq" id="WP_243902878.1">
    <property type="nucleotide sequence ID" value="NZ_JAALHA020000011.1"/>
</dbReference>
<keyword evidence="2" id="KW-1185">Reference proteome</keyword>
<dbReference type="AlphaFoldDB" id="A0AAP5MBJ0"/>
<proteinExistence type="predicted"/>
<reference evidence="2" key="1">
    <citation type="journal article" date="2021" name="Science">
        <title>Hunting the eagle killer: A cyanobacterial neurotoxin causes vacuolar myelinopathy.</title>
        <authorList>
            <person name="Breinlinger S."/>
            <person name="Phillips T.J."/>
            <person name="Haram B.N."/>
            <person name="Mares J."/>
            <person name="Martinez Yerena J.A."/>
            <person name="Hrouzek P."/>
            <person name="Sobotka R."/>
            <person name="Henderson W.M."/>
            <person name="Schmieder P."/>
            <person name="Williams S.M."/>
            <person name="Lauderdale J.D."/>
            <person name="Wilde H.D."/>
            <person name="Gerrin W."/>
            <person name="Kust A."/>
            <person name="Washington J.W."/>
            <person name="Wagner C."/>
            <person name="Geier B."/>
            <person name="Liebeke M."/>
            <person name="Enke H."/>
            <person name="Niedermeyer T.H.J."/>
            <person name="Wilde S.B."/>
        </authorList>
    </citation>
    <scope>NUCLEOTIDE SEQUENCE [LARGE SCALE GENOMIC DNA]</scope>
    <source>
        <strain evidence="2">Thurmond2011</strain>
    </source>
</reference>